<dbReference type="SUPFAM" id="SSF55961">
    <property type="entry name" value="Bet v1-like"/>
    <property type="match status" value="1"/>
</dbReference>
<evidence type="ECO:0000313" key="2">
    <source>
        <dbReference type="Proteomes" id="UP001596156"/>
    </source>
</evidence>
<proteinExistence type="predicted"/>
<dbReference type="EMBL" id="JBHSKL010000058">
    <property type="protein sequence ID" value="MFC5229809.1"/>
    <property type="molecule type" value="Genomic_DNA"/>
</dbReference>
<dbReference type="RefSeq" id="WP_344645544.1">
    <property type="nucleotide sequence ID" value="NZ_BAAASS010000017.1"/>
</dbReference>
<dbReference type="Proteomes" id="UP001596156">
    <property type="component" value="Unassembled WGS sequence"/>
</dbReference>
<keyword evidence="2" id="KW-1185">Reference proteome</keyword>
<protein>
    <submittedName>
        <fullName evidence="1">Uncharacterized protein</fullName>
    </submittedName>
</protein>
<reference evidence="2" key="1">
    <citation type="journal article" date="2019" name="Int. J. Syst. Evol. Microbiol.">
        <title>The Global Catalogue of Microorganisms (GCM) 10K type strain sequencing project: providing services to taxonomists for standard genome sequencing and annotation.</title>
        <authorList>
            <consortium name="The Broad Institute Genomics Platform"/>
            <consortium name="The Broad Institute Genome Sequencing Center for Infectious Disease"/>
            <person name="Wu L."/>
            <person name="Ma J."/>
        </authorList>
    </citation>
    <scope>NUCLEOTIDE SEQUENCE [LARGE SCALE GENOMIC DNA]</scope>
    <source>
        <strain evidence="2">CCM 8479</strain>
    </source>
</reference>
<comment type="caution">
    <text evidence="1">The sequence shown here is derived from an EMBL/GenBank/DDBJ whole genome shotgun (WGS) entry which is preliminary data.</text>
</comment>
<evidence type="ECO:0000313" key="1">
    <source>
        <dbReference type="EMBL" id="MFC5229809.1"/>
    </source>
</evidence>
<name>A0ABW0DIU9_STRFI</name>
<sequence>MRTCPAEVAYGLVRSCLDDPFLPLPRLPEYVDDSRRLCAGEPYTLNRGMRLLTENFRDKAPSPFVHADSMGHVDEVVEPATATRRQEGCRSALEAGADPSRFGATFREVRGS</sequence>
<organism evidence="1 2">
    <name type="scientific">Streptomyces fimbriatus</name>
    <dbReference type="NCBI Taxonomy" id="68197"/>
    <lineage>
        <taxon>Bacteria</taxon>
        <taxon>Bacillati</taxon>
        <taxon>Actinomycetota</taxon>
        <taxon>Actinomycetes</taxon>
        <taxon>Kitasatosporales</taxon>
        <taxon>Streptomycetaceae</taxon>
        <taxon>Streptomyces</taxon>
    </lineage>
</organism>
<accession>A0ABW0DIU9</accession>
<gene>
    <name evidence="1" type="ORF">ACFPN6_35770</name>
</gene>